<protein>
    <submittedName>
        <fullName evidence="2">MarR family transcriptional regulator</fullName>
    </submittedName>
</protein>
<organism evidence="2 3">
    <name type="scientific">Lacimicrobium alkaliphilum</name>
    <dbReference type="NCBI Taxonomy" id="1526571"/>
    <lineage>
        <taxon>Bacteria</taxon>
        <taxon>Pseudomonadati</taxon>
        <taxon>Pseudomonadota</taxon>
        <taxon>Gammaproteobacteria</taxon>
        <taxon>Alteromonadales</taxon>
        <taxon>Alteromonadaceae</taxon>
        <taxon>Lacimicrobium</taxon>
    </lineage>
</organism>
<dbReference type="Gene3D" id="1.10.10.10">
    <property type="entry name" value="Winged helix-like DNA-binding domain superfamily/Winged helix DNA-binding domain"/>
    <property type="match status" value="1"/>
</dbReference>
<keyword evidence="3" id="KW-1185">Reference proteome</keyword>
<dbReference type="PANTHER" id="PTHR33164:SF89">
    <property type="entry name" value="MARR FAMILY REGULATORY PROTEIN"/>
    <property type="match status" value="1"/>
</dbReference>
<dbReference type="InterPro" id="IPR000835">
    <property type="entry name" value="HTH_MarR-typ"/>
</dbReference>
<dbReference type="Proteomes" id="UP000614272">
    <property type="component" value="Unassembled WGS sequence"/>
</dbReference>
<feature type="domain" description="HTH marR-type" evidence="1">
    <location>
        <begin position="33"/>
        <end position="165"/>
    </location>
</feature>
<dbReference type="InterPro" id="IPR036388">
    <property type="entry name" value="WH-like_DNA-bd_sf"/>
</dbReference>
<dbReference type="EMBL" id="BMGJ01000010">
    <property type="protein sequence ID" value="GGD69204.1"/>
    <property type="molecule type" value="Genomic_DNA"/>
</dbReference>
<evidence type="ECO:0000313" key="3">
    <source>
        <dbReference type="Proteomes" id="UP000614272"/>
    </source>
</evidence>
<comment type="caution">
    <text evidence="2">The sequence shown here is derived from an EMBL/GenBank/DDBJ whole genome shotgun (WGS) entry which is preliminary data.</text>
</comment>
<proteinExistence type="predicted"/>
<dbReference type="Pfam" id="PF01047">
    <property type="entry name" value="MarR"/>
    <property type="match status" value="1"/>
</dbReference>
<dbReference type="PROSITE" id="PS50995">
    <property type="entry name" value="HTH_MARR_2"/>
    <property type="match status" value="1"/>
</dbReference>
<dbReference type="SUPFAM" id="SSF46785">
    <property type="entry name" value="Winged helix' DNA-binding domain"/>
    <property type="match status" value="1"/>
</dbReference>
<dbReference type="SMART" id="SM00347">
    <property type="entry name" value="HTH_MARR"/>
    <property type="match status" value="1"/>
</dbReference>
<name>A0ABQ1RIM6_9ALTE</name>
<gene>
    <name evidence="2" type="ORF">GCM10011357_25350</name>
</gene>
<dbReference type="InterPro" id="IPR039422">
    <property type="entry name" value="MarR/SlyA-like"/>
</dbReference>
<accession>A0ABQ1RIM6</accession>
<dbReference type="InterPro" id="IPR036390">
    <property type="entry name" value="WH_DNA-bd_sf"/>
</dbReference>
<evidence type="ECO:0000259" key="1">
    <source>
        <dbReference type="PROSITE" id="PS50995"/>
    </source>
</evidence>
<evidence type="ECO:0000313" key="2">
    <source>
        <dbReference type="EMBL" id="GGD69204.1"/>
    </source>
</evidence>
<reference evidence="3" key="1">
    <citation type="journal article" date="2019" name="Int. J. Syst. Evol. Microbiol.">
        <title>The Global Catalogue of Microorganisms (GCM) 10K type strain sequencing project: providing services to taxonomists for standard genome sequencing and annotation.</title>
        <authorList>
            <consortium name="The Broad Institute Genomics Platform"/>
            <consortium name="The Broad Institute Genome Sequencing Center for Infectious Disease"/>
            <person name="Wu L."/>
            <person name="Ma J."/>
        </authorList>
    </citation>
    <scope>NUCLEOTIDE SEQUENCE [LARGE SCALE GENOMIC DNA]</scope>
    <source>
        <strain evidence="3">CGMCC 1.12923</strain>
    </source>
</reference>
<sequence>MQLQIKSAFVVFIEIIAEVDTPWAMLGERMQKHDELLIALRKVIRAIGLHSKQLEKHVDLTVPQLLIMGNISDDSGPMVKELASDTNLSPATVTSILDRLESRALILRQRDSKDKRKVGVFLTEKGKTVYAKAPQPLQASFVKRFAELEDWEQNQLVFAVQRLASMMDAKDIDASPLLEVSQIIQGD</sequence>
<dbReference type="PANTHER" id="PTHR33164">
    <property type="entry name" value="TRANSCRIPTIONAL REGULATOR, MARR FAMILY"/>
    <property type="match status" value="1"/>
</dbReference>